<keyword evidence="10" id="KW-0704">Schiff base</keyword>
<proteinExistence type="inferred from homology"/>
<dbReference type="Proteomes" id="UP000199706">
    <property type="component" value="Unassembled WGS sequence"/>
</dbReference>
<dbReference type="InterPro" id="IPR002220">
    <property type="entry name" value="DapA-like"/>
</dbReference>
<gene>
    <name evidence="15" type="ORF">SAMN05216466_102538</name>
</gene>
<comment type="similarity">
    <text evidence="3 12">Belongs to the DapA family.</text>
</comment>
<evidence type="ECO:0000256" key="14">
    <source>
        <dbReference type="PIRSR" id="PIRSR001365-2"/>
    </source>
</evidence>
<feature type="active site" description="Schiff-base intermediate with substrate" evidence="13">
    <location>
        <position position="160"/>
    </location>
</feature>
<protein>
    <recommendedName>
        <fullName evidence="4">4-hydroxy-tetrahydrodipicolinate synthase</fullName>
        <ecNumber evidence="4">4.3.3.7</ecNumber>
    </recommendedName>
</protein>
<evidence type="ECO:0000256" key="4">
    <source>
        <dbReference type="ARBA" id="ARBA00012086"/>
    </source>
</evidence>
<dbReference type="PANTHER" id="PTHR12128">
    <property type="entry name" value="DIHYDRODIPICOLINATE SYNTHASE"/>
    <property type="match status" value="1"/>
</dbReference>
<dbReference type="RefSeq" id="WP_090682689.1">
    <property type="nucleotide sequence ID" value="NZ_CADERL010000002.1"/>
</dbReference>
<dbReference type="OrthoDB" id="9782828at2"/>
<dbReference type="AlphaFoldDB" id="A0A1G7SIW8"/>
<dbReference type="PANTHER" id="PTHR12128:SF66">
    <property type="entry name" value="4-HYDROXY-2-OXOGLUTARATE ALDOLASE, MITOCHONDRIAL"/>
    <property type="match status" value="1"/>
</dbReference>
<accession>A0A1G7SIW8</accession>
<evidence type="ECO:0000256" key="9">
    <source>
        <dbReference type="ARBA" id="ARBA00023239"/>
    </source>
</evidence>
<evidence type="ECO:0000256" key="12">
    <source>
        <dbReference type="PIRNR" id="PIRNR001365"/>
    </source>
</evidence>
<dbReference type="EMBL" id="FNCJ01000002">
    <property type="protein sequence ID" value="SDG22948.1"/>
    <property type="molecule type" value="Genomic_DNA"/>
</dbReference>
<evidence type="ECO:0000256" key="6">
    <source>
        <dbReference type="ARBA" id="ARBA00022605"/>
    </source>
</evidence>
<dbReference type="EC" id="4.3.3.7" evidence="4"/>
<dbReference type="InterPro" id="IPR005263">
    <property type="entry name" value="DapA"/>
</dbReference>
<dbReference type="InterPro" id="IPR013785">
    <property type="entry name" value="Aldolase_TIM"/>
</dbReference>
<dbReference type="Pfam" id="PF00701">
    <property type="entry name" value="DHDPS"/>
    <property type="match status" value="1"/>
</dbReference>
<keyword evidence="5" id="KW-0963">Cytoplasm</keyword>
<keyword evidence="9 12" id="KW-0456">Lyase</keyword>
<evidence type="ECO:0000256" key="3">
    <source>
        <dbReference type="ARBA" id="ARBA00007592"/>
    </source>
</evidence>
<dbReference type="SUPFAM" id="SSF51569">
    <property type="entry name" value="Aldolase"/>
    <property type="match status" value="1"/>
</dbReference>
<dbReference type="SMART" id="SM01130">
    <property type="entry name" value="DHDPS"/>
    <property type="match status" value="1"/>
</dbReference>
<evidence type="ECO:0000256" key="13">
    <source>
        <dbReference type="PIRSR" id="PIRSR001365-1"/>
    </source>
</evidence>
<keyword evidence="7" id="KW-0220">Diaminopimelate biosynthesis</keyword>
<evidence type="ECO:0000313" key="15">
    <source>
        <dbReference type="EMBL" id="SDG22948.1"/>
    </source>
</evidence>
<dbReference type="GO" id="GO:0008840">
    <property type="term" value="F:4-hydroxy-tetrahydrodipicolinate synthase activity"/>
    <property type="evidence" value="ECO:0007669"/>
    <property type="project" value="UniProtKB-EC"/>
</dbReference>
<dbReference type="PIRSF" id="PIRSF001365">
    <property type="entry name" value="DHDPS"/>
    <property type="match status" value="1"/>
</dbReference>
<reference evidence="15 16" key="1">
    <citation type="submission" date="2016-10" db="EMBL/GenBank/DDBJ databases">
        <authorList>
            <person name="de Groot N.N."/>
        </authorList>
    </citation>
    <scope>NUCLEOTIDE SEQUENCE [LARGE SCALE GENOMIC DNA]</scope>
    <source>
        <strain evidence="15 16">LMG 2247</strain>
    </source>
</reference>
<evidence type="ECO:0000256" key="2">
    <source>
        <dbReference type="ARBA" id="ARBA00005120"/>
    </source>
</evidence>
<comment type="catalytic activity">
    <reaction evidence="11">
        <text>L-aspartate 4-semialdehyde + pyruvate = (2S,4S)-4-hydroxy-2,3,4,5-tetrahydrodipicolinate + H2O + H(+)</text>
        <dbReference type="Rhea" id="RHEA:34171"/>
        <dbReference type="ChEBI" id="CHEBI:15361"/>
        <dbReference type="ChEBI" id="CHEBI:15377"/>
        <dbReference type="ChEBI" id="CHEBI:15378"/>
        <dbReference type="ChEBI" id="CHEBI:67139"/>
        <dbReference type="ChEBI" id="CHEBI:537519"/>
        <dbReference type="EC" id="4.3.3.7"/>
    </reaction>
</comment>
<dbReference type="UniPathway" id="UPA00034">
    <property type="reaction ID" value="UER00017"/>
</dbReference>
<feature type="active site" description="Proton donor/acceptor" evidence="13">
    <location>
        <position position="132"/>
    </location>
</feature>
<organism evidence="15 16">
    <name type="scientific">Paraburkholderia phenazinium</name>
    <dbReference type="NCBI Taxonomy" id="60549"/>
    <lineage>
        <taxon>Bacteria</taxon>
        <taxon>Pseudomonadati</taxon>
        <taxon>Pseudomonadota</taxon>
        <taxon>Betaproteobacteria</taxon>
        <taxon>Burkholderiales</taxon>
        <taxon>Burkholderiaceae</taxon>
        <taxon>Paraburkholderia</taxon>
    </lineage>
</organism>
<dbReference type="Gene3D" id="3.20.20.70">
    <property type="entry name" value="Aldolase class I"/>
    <property type="match status" value="1"/>
</dbReference>
<dbReference type="InterPro" id="IPR020625">
    <property type="entry name" value="Schiff_base-form_aldolases_AS"/>
</dbReference>
<dbReference type="CDD" id="cd00950">
    <property type="entry name" value="DHDPS"/>
    <property type="match status" value="1"/>
</dbReference>
<dbReference type="GO" id="GO:0019877">
    <property type="term" value="P:diaminopimelate biosynthetic process"/>
    <property type="evidence" value="ECO:0007669"/>
    <property type="project" value="UniProtKB-KW"/>
</dbReference>
<feature type="binding site" evidence="14">
    <location>
        <position position="197"/>
    </location>
    <ligand>
        <name>pyruvate</name>
        <dbReference type="ChEBI" id="CHEBI:15361"/>
    </ligand>
</feature>
<keyword evidence="8" id="KW-0457">Lysine biosynthesis</keyword>
<evidence type="ECO:0000256" key="1">
    <source>
        <dbReference type="ARBA" id="ARBA00003294"/>
    </source>
</evidence>
<sequence length="303" mass="32766">MYSGIWLPLVTPMRNGEVDIDALQHLADYYSRTEISGFVALGTTGEAALLSETERVTVLQAITDVVGGRLPVLVGVGGPDTREVVRELRRYEHWDCSGYLVSPPSYMCPDQAGVQWHFEQVASATDRSIVLYNVPHRTGVAIAPDTVARLTELDNVVAIKECVKDNFARLRTVPISLLCGTDEAFLDCIHEGGAGGILASAHVCADLLIEVQALAETKRVAEAQTLFAGLQPLIKLLFAAPNPSAIKAMLAFDHPMTDETRMPISRASAELVARLSEAREVLQDLRAEFAVAGIDPTLTQSAT</sequence>
<comment type="function">
    <text evidence="1">Catalyzes the condensation of (S)-aspartate-beta-semialdehyde [(S)-ASA] and pyruvate to 4-hydroxy-tetrahydrodipicolinate (HTPA).</text>
</comment>
<comment type="pathway">
    <text evidence="2">Amino-acid biosynthesis; L-lysine biosynthesis via DAP pathway; (S)-tetrahydrodipicolinate from L-aspartate: step 3/4.</text>
</comment>
<dbReference type="PROSITE" id="PS00666">
    <property type="entry name" value="DHDPS_2"/>
    <property type="match status" value="1"/>
</dbReference>
<keyword evidence="6" id="KW-0028">Amino-acid biosynthesis</keyword>
<evidence type="ECO:0000256" key="10">
    <source>
        <dbReference type="ARBA" id="ARBA00023270"/>
    </source>
</evidence>
<name>A0A1G7SIW8_9BURK</name>
<evidence type="ECO:0000256" key="8">
    <source>
        <dbReference type="ARBA" id="ARBA00023154"/>
    </source>
</evidence>
<feature type="binding site" evidence="14">
    <location>
        <position position="44"/>
    </location>
    <ligand>
        <name>pyruvate</name>
        <dbReference type="ChEBI" id="CHEBI:15361"/>
    </ligand>
</feature>
<dbReference type="GO" id="GO:0009089">
    <property type="term" value="P:lysine biosynthetic process via diaminopimelate"/>
    <property type="evidence" value="ECO:0007669"/>
    <property type="project" value="UniProtKB-UniPathway"/>
</dbReference>
<evidence type="ECO:0000256" key="11">
    <source>
        <dbReference type="ARBA" id="ARBA00047836"/>
    </source>
</evidence>
<dbReference type="PRINTS" id="PR00146">
    <property type="entry name" value="DHPICSNTHASE"/>
</dbReference>
<evidence type="ECO:0000256" key="7">
    <source>
        <dbReference type="ARBA" id="ARBA00022915"/>
    </source>
</evidence>
<evidence type="ECO:0000256" key="5">
    <source>
        <dbReference type="ARBA" id="ARBA00022490"/>
    </source>
</evidence>
<evidence type="ECO:0000313" key="16">
    <source>
        <dbReference type="Proteomes" id="UP000199706"/>
    </source>
</evidence>